<dbReference type="InterPro" id="IPR001650">
    <property type="entry name" value="Helicase_C-like"/>
</dbReference>
<dbReference type="InterPro" id="IPR027417">
    <property type="entry name" value="P-loop_NTPase"/>
</dbReference>
<dbReference type="Pfam" id="PF00270">
    <property type="entry name" value="DEAD"/>
    <property type="match status" value="1"/>
</dbReference>
<name>A0ABX1GE08_9GAMM</name>
<organism evidence="7 8">
    <name type="scientific">Spongiibacter thalassae</name>
    <dbReference type="NCBI Taxonomy" id="2721624"/>
    <lineage>
        <taxon>Bacteria</taxon>
        <taxon>Pseudomonadati</taxon>
        <taxon>Pseudomonadota</taxon>
        <taxon>Gammaproteobacteria</taxon>
        <taxon>Cellvibrionales</taxon>
        <taxon>Spongiibacteraceae</taxon>
        <taxon>Spongiibacter</taxon>
    </lineage>
</organism>
<protein>
    <submittedName>
        <fullName evidence="7">ATP-dependent RNA helicase HrpA</fullName>
        <ecNumber evidence="7">3.6.4.13</ecNumber>
    </submittedName>
</protein>
<dbReference type="RefSeq" id="WP_168449691.1">
    <property type="nucleotide sequence ID" value="NZ_JAAWWK010000002.1"/>
</dbReference>
<dbReference type="Gene3D" id="3.40.50.300">
    <property type="entry name" value="P-loop containing nucleotide triphosphate hydrolases"/>
    <property type="match status" value="2"/>
</dbReference>
<dbReference type="InterPro" id="IPR014001">
    <property type="entry name" value="Helicase_ATP-bd"/>
</dbReference>
<dbReference type="NCBIfam" id="NF008348">
    <property type="entry name" value="PRK11131.1"/>
    <property type="match status" value="1"/>
</dbReference>
<keyword evidence="2 7" id="KW-0378">Hydrolase</keyword>
<keyword evidence="3 7" id="KW-0347">Helicase</keyword>
<dbReference type="Pfam" id="PF11898">
    <property type="entry name" value="DUF3418"/>
    <property type="match status" value="1"/>
</dbReference>
<evidence type="ECO:0000256" key="4">
    <source>
        <dbReference type="ARBA" id="ARBA00022840"/>
    </source>
</evidence>
<evidence type="ECO:0000259" key="5">
    <source>
        <dbReference type="PROSITE" id="PS51192"/>
    </source>
</evidence>
<dbReference type="PANTHER" id="PTHR18934">
    <property type="entry name" value="ATP-DEPENDENT RNA HELICASE"/>
    <property type="match status" value="1"/>
</dbReference>
<dbReference type="InterPro" id="IPR007502">
    <property type="entry name" value="Helicase-assoc_dom"/>
</dbReference>
<keyword evidence="8" id="KW-1185">Reference proteome</keyword>
<dbReference type="InterPro" id="IPR011709">
    <property type="entry name" value="DEAD-box_helicase_OB_fold"/>
</dbReference>
<dbReference type="Pfam" id="PF04408">
    <property type="entry name" value="WHD_HA2"/>
    <property type="match status" value="1"/>
</dbReference>
<dbReference type="Pfam" id="PF00271">
    <property type="entry name" value="Helicase_C"/>
    <property type="match status" value="1"/>
</dbReference>
<dbReference type="SMART" id="SM00487">
    <property type="entry name" value="DEXDc"/>
    <property type="match status" value="1"/>
</dbReference>
<reference evidence="7 8" key="1">
    <citation type="submission" date="2020-04" db="EMBL/GenBank/DDBJ databases">
        <authorList>
            <person name="Yoon J."/>
        </authorList>
    </citation>
    <scope>NUCLEOTIDE SEQUENCE [LARGE SCALE GENOMIC DNA]</scope>
    <source>
        <strain evidence="7 8">KMU-166</strain>
    </source>
</reference>
<dbReference type="CDD" id="cd18791">
    <property type="entry name" value="SF2_C_RHA"/>
    <property type="match status" value="1"/>
</dbReference>
<dbReference type="GO" id="GO:0003724">
    <property type="term" value="F:RNA helicase activity"/>
    <property type="evidence" value="ECO:0007669"/>
    <property type="project" value="UniProtKB-EC"/>
</dbReference>
<dbReference type="SMART" id="SM00490">
    <property type="entry name" value="HELICc"/>
    <property type="match status" value="1"/>
</dbReference>
<evidence type="ECO:0000313" key="8">
    <source>
        <dbReference type="Proteomes" id="UP000765845"/>
    </source>
</evidence>
<dbReference type="PROSITE" id="PS51192">
    <property type="entry name" value="HELICASE_ATP_BIND_1"/>
    <property type="match status" value="1"/>
</dbReference>
<accession>A0ABX1GE08</accession>
<gene>
    <name evidence="7" type="primary">hrpA</name>
    <name evidence="7" type="ORF">HCU74_07010</name>
</gene>
<dbReference type="SMART" id="SM00847">
    <property type="entry name" value="HA2"/>
    <property type="match status" value="1"/>
</dbReference>
<dbReference type="GO" id="GO:0016787">
    <property type="term" value="F:hydrolase activity"/>
    <property type="evidence" value="ECO:0007669"/>
    <property type="project" value="UniProtKB-KW"/>
</dbReference>
<comment type="caution">
    <text evidence="7">The sequence shown here is derived from an EMBL/GenBank/DDBJ whole genome shotgun (WGS) entry which is preliminary data.</text>
</comment>
<dbReference type="Proteomes" id="UP000765845">
    <property type="component" value="Unassembled WGS sequence"/>
</dbReference>
<dbReference type="PANTHER" id="PTHR18934:SF99">
    <property type="entry name" value="ATP-DEPENDENT RNA HELICASE DHX37-RELATED"/>
    <property type="match status" value="1"/>
</dbReference>
<dbReference type="SMART" id="SM00382">
    <property type="entry name" value="AAA"/>
    <property type="match status" value="1"/>
</dbReference>
<dbReference type="EMBL" id="JAAWWK010000002">
    <property type="protein sequence ID" value="NKI17171.1"/>
    <property type="molecule type" value="Genomic_DNA"/>
</dbReference>
<keyword evidence="4" id="KW-0067">ATP-binding</keyword>
<dbReference type="NCBIfam" id="TIGR01967">
    <property type="entry name" value="DEAH_box_HrpA"/>
    <property type="match status" value="1"/>
</dbReference>
<feature type="domain" description="Helicase C-terminal" evidence="6">
    <location>
        <begin position="273"/>
        <end position="445"/>
    </location>
</feature>
<dbReference type="InterPro" id="IPR024590">
    <property type="entry name" value="HrpA_C"/>
</dbReference>
<evidence type="ECO:0000256" key="3">
    <source>
        <dbReference type="ARBA" id="ARBA00022806"/>
    </source>
</evidence>
<dbReference type="InterPro" id="IPR011545">
    <property type="entry name" value="DEAD/DEAH_box_helicase_dom"/>
</dbReference>
<dbReference type="InterPro" id="IPR048333">
    <property type="entry name" value="HA2_WH"/>
</dbReference>
<feature type="domain" description="Helicase ATP-binding" evidence="5">
    <location>
        <begin position="85"/>
        <end position="248"/>
    </location>
</feature>
<evidence type="ECO:0000256" key="2">
    <source>
        <dbReference type="ARBA" id="ARBA00022801"/>
    </source>
</evidence>
<sequence length="1298" mass="148556">MSAAEWDTISRQIEQCYLPDRWPLRQHLQRLRRRSEGDEALAESLAELQRRMAQSQARVERRRAGVPNISYPPNLPVSERLEDIRAAIEGHQVVVLAGATGSGKTTQIPKLCLQMGRGVSGMIAHTQPRRLAARTVAERIADELGTRVGEAVAYQVRFQDVSSDDSYIKLMTDGILLAAIQQDRYLNQYDTIIIDEAHERSLNIDFLLGYLKTLLPKRPDLKIIITSATIDLERFSAHFDNAPVIEVSGRTFPVEYRYRPLEELSAEQDLGVGIESTLRELMAEGAHQRGDTLVFLSGEREIRETARHLRNAELPGADILPLYARLSAGEQQRIFDTSKRRGWRVVLATNVAETSLTVPGIHYVIDAGTARISRYSVRSKVQRLPIEPISQASANQRSGRCGRLAPGIAYRLYSEDDFERRPAFTEPEIQRTNLAAVILQMLQLGLGDIRKFPFVDPPDSRFVRDGYALLQELGAVENEKLTPLGRQLGKFPVDPRIGRLLLAAAEKGCLNEMLIIASALSIQDPRERPADKQQAADEKHRRFWHEQSDFMAFVSLWEYAEEQRQALSANQWQKLCKREFLSWMRMREWREVHHQLRLMARQMKLKVNTEPADYASVHQALLPGFLGQIANRAEAREYLGARNRSLRIFPGSSLRKKTPPWIVAAELAETSQLFARCVAAIEPEWLFGINDSLLKRHYHEPRWQARTGRVMAYEQTLLYGLCIRDRHRVHYGPIDPVVSREILIREALVEGRYRGKAAFFAHNRRLIAEVAEMEDKARRRDMLVSDEELFRYYDERIPAGITTAKQLESWLKKSADRDLLKMSRGDVMRQLESVDGAQFPDTMTAGGIQLALEYRFEPGHPEDGVSVRLPLKYLHSIPDGRFHWLVPGLLREKCIALVKALPKAQRKQLVPVPDYVDRALSRMRPSDEPLLPALAARLSQLSDVAIDLSAWAEAEIDDYYRANIKVLDETGKVLEQGRDMRRLREVLADAVQRSIAEESADQFDRQVLHEWTIPELPVEHQFKQAGATLTAYPCLRDLGDGVELGLAETLDEATALSERGVLRLLLLRLPQQVKTLRGNLFRDNAIQLQFAATGQDKARWLENCLLVAARSVFLTEGTRLPRTEDEFDKIWQAGRANFHDQAQAYGELLKRILAHFSSIKRRLKKLNSLSWIHSINDIQHQLAGLFQEDFICRVDGDILAEYPRYLAAIEERLDKLDGHYQRDRQCTLVVEPLQQQCDALLERSPELWQKSPLLREYRWLLEELRVSLFAQRLGTKQSVSEKRLKQLWKELQQDVTFS</sequence>
<evidence type="ECO:0000259" key="6">
    <source>
        <dbReference type="PROSITE" id="PS51194"/>
    </source>
</evidence>
<dbReference type="SUPFAM" id="SSF52540">
    <property type="entry name" value="P-loop containing nucleoside triphosphate hydrolases"/>
    <property type="match status" value="1"/>
</dbReference>
<keyword evidence="1" id="KW-0547">Nucleotide-binding</keyword>
<dbReference type="Pfam" id="PF21010">
    <property type="entry name" value="HA2_C"/>
    <property type="match status" value="1"/>
</dbReference>
<proteinExistence type="predicted"/>
<dbReference type="EC" id="3.6.4.13" evidence="7"/>
<dbReference type="Pfam" id="PF07717">
    <property type="entry name" value="OB_NTP_bind"/>
    <property type="match status" value="1"/>
</dbReference>
<dbReference type="Gene3D" id="1.20.120.1080">
    <property type="match status" value="1"/>
</dbReference>
<dbReference type="InterPro" id="IPR003593">
    <property type="entry name" value="AAA+_ATPase"/>
</dbReference>
<evidence type="ECO:0000256" key="1">
    <source>
        <dbReference type="ARBA" id="ARBA00022741"/>
    </source>
</evidence>
<dbReference type="PROSITE" id="PS51194">
    <property type="entry name" value="HELICASE_CTER"/>
    <property type="match status" value="1"/>
</dbReference>
<dbReference type="InterPro" id="IPR010222">
    <property type="entry name" value="RNA_helicase_HrpA"/>
</dbReference>
<evidence type="ECO:0000313" key="7">
    <source>
        <dbReference type="EMBL" id="NKI17171.1"/>
    </source>
</evidence>